<keyword evidence="3" id="KW-0687">Ribonucleoprotein</keyword>
<dbReference type="PANTHER" id="PTHR15893:SF0">
    <property type="entry name" value="LARGE RIBOSOMAL SUBUNIT PROTEIN BL27M"/>
    <property type="match status" value="1"/>
</dbReference>
<gene>
    <name evidence="6" type="ORF">SEPCBS57363_003999</name>
</gene>
<proteinExistence type="inferred from homology"/>
<name>A0ABP0DPK6_9PEZI</name>
<evidence type="ECO:0000256" key="3">
    <source>
        <dbReference type="ARBA" id="ARBA00023274"/>
    </source>
</evidence>
<dbReference type="PANTHER" id="PTHR15893">
    <property type="entry name" value="RIBOSOMAL PROTEIN L27"/>
    <property type="match status" value="1"/>
</dbReference>
<evidence type="ECO:0000256" key="5">
    <source>
        <dbReference type="SAM" id="MobiDB-lite"/>
    </source>
</evidence>
<dbReference type="InterPro" id="IPR001684">
    <property type="entry name" value="Ribosomal_bL27"/>
</dbReference>
<dbReference type="Pfam" id="PF01016">
    <property type="entry name" value="Ribosomal_L27"/>
    <property type="match status" value="1"/>
</dbReference>
<keyword evidence="7" id="KW-1185">Reference proteome</keyword>
<reference evidence="6 7" key="1">
    <citation type="submission" date="2024-01" db="EMBL/GenBank/DDBJ databases">
        <authorList>
            <person name="Allen C."/>
            <person name="Tagirdzhanova G."/>
        </authorList>
    </citation>
    <scope>NUCLEOTIDE SEQUENCE [LARGE SCALE GENOMIC DNA]</scope>
    <source>
        <strain evidence="6 7">CBS 573.63</strain>
    </source>
</reference>
<keyword evidence="2" id="KW-0689">Ribosomal protein</keyword>
<accession>A0ABP0DPK6</accession>
<sequence>MRLAQLRLPIRAAVRPTVISGTATSTITAPIIPPHSIFAANSTVGGHRFASVKAQGAYKLKNKKTLPKKMGAKRVGDQYVLTGTIIYKQRGTLWFPGENTILGRDHTIHAAVAGYVKYYRDPQRHPDRKYIGITFERNDTLPHSTSAPRKRRLGLVAVPRKDAPAFEPLTRSGIPRRVIRKAGIIELSDAQTTEATKSETAAAEAAEAVKAADEAAAAANMSIPQKKETKAARAARRWNAYIRIKRTNRVLYVNKNYAYSESNFMIGRLMGKNSATRRYGSRSAVLRHRRTKRDEQLRLRKELMAQQRMLSSDKSAKNTGGKKKVAAAKKKSGPKKRAA</sequence>
<feature type="compositionally biased region" description="Basic residues" evidence="5">
    <location>
        <begin position="320"/>
        <end position="339"/>
    </location>
</feature>
<dbReference type="PRINTS" id="PR00063">
    <property type="entry name" value="RIBOSOMALL27"/>
</dbReference>
<evidence type="ECO:0000256" key="4">
    <source>
        <dbReference type="ARBA" id="ARBA00035267"/>
    </source>
</evidence>
<dbReference type="Proteomes" id="UP001642501">
    <property type="component" value="Unassembled WGS sequence"/>
</dbReference>
<dbReference type="SUPFAM" id="SSF110324">
    <property type="entry name" value="Ribosomal L27 protein-like"/>
    <property type="match status" value="1"/>
</dbReference>
<evidence type="ECO:0000313" key="7">
    <source>
        <dbReference type="Proteomes" id="UP001642501"/>
    </source>
</evidence>
<dbReference type="Gene3D" id="2.40.50.100">
    <property type="match status" value="1"/>
</dbReference>
<evidence type="ECO:0000313" key="6">
    <source>
        <dbReference type="EMBL" id="CAK7270228.1"/>
    </source>
</evidence>
<feature type="region of interest" description="Disordered" evidence="5">
    <location>
        <begin position="305"/>
        <end position="339"/>
    </location>
</feature>
<organism evidence="6 7">
    <name type="scientific">Sporothrix epigloea</name>
    <dbReference type="NCBI Taxonomy" id="1892477"/>
    <lineage>
        <taxon>Eukaryota</taxon>
        <taxon>Fungi</taxon>
        <taxon>Dikarya</taxon>
        <taxon>Ascomycota</taxon>
        <taxon>Pezizomycotina</taxon>
        <taxon>Sordariomycetes</taxon>
        <taxon>Sordariomycetidae</taxon>
        <taxon>Ophiostomatales</taxon>
        <taxon>Ophiostomataceae</taxon>
        <taxon>Sporothrix</taxon>
    </lineage>
</organism>
<comment type="similarity">
    <text evidence="1">Belongs to the bacterial ribosomal protein bL27 family.</text>
</comment>
<dbReference type="EMBL" id="CAWUOM010000069">
    <property type="protein sequence ID" value="CAK7270228.1"/>
    <property type="molecule type" value="Genomic_DNA"/>
</dbReference>
<evidence type="ECO:0000256" key="2">
    <source>
        <dbReference type="ARBA" id="ARBA00022980"/>
    </source>
</evidence>
<comment type="caution">
    <text evidence="6">The sequence shown here is derived from an EMBL/GenBank/DDBJ whole genome shotgun (WGS) entry which is preliminary data.</text>
</comment>
<evidence type="ECO:0000256" key="1">
    <source>
        <dbReference type="ARBA" id="ARBA00010797"/>
    </source>
</evidence>
<protein>
    <recommendedName>
        <fullName evidence="4">Large ribosomal subunit protein bL27m</fullName>
    </recommendedName>
</protein>